<protein>
    <submittedName>
        <fullName evidence="1">19406_t:CDS:1</fullName>
    </submittedName>
</protein>
<dbReference type="Proteomes" id="UP001153678">
    <property type="component" value="Unassembled WGS sequence"/>
</dbReference>
<dbReference type="OrthoDB" id="2447340at2759"/>
<organism evidence="1 2">
    <name type="scientific">Funneliformis geosporum</name>
    <dbReference type="NCBI Taxonomy" id="1117311"/>
    <lineage>
        <taxon>Eukaryota</taxon>
        <taxon>Fungi</taxon>
        <taxon>Fungi incertae sedis</taxon>
        <taxon>Mucoromycota</taxon>
        <taxon>Glomeromycotina</taxon>
        <taxon>Glomeromycetes</taxon>
        <taxon>Glomerales</taxon>
        <taxon>Glomeraceae</taxon>
        <taxon>Funneliformis</taxon>
    </lineage>
</organism>
<gene>
    <name evidence="1" type="ORF">FWILDA_LOCUS19300</name>
</gene>
<accession>A0A9W4TAE0</accession>
<reference evidence="1" key="1">
    <citation type="submission" date="2022-08" db="EMBL/GenBank/DDBJ databases">
        <authorList>
            <person name="Kallberg Y."/>
            <person name="Tangrot J."/>
            <person name="Rosling A."/>
        </authorList>
    </citation>
    <scope>NUCLEOTIDE SEQUENCE</scope>
    <source>
        <strain evidence="1">Wild A</strain>
    </source>
</reference>
<feature type="non-terminal residue" evidence="1">
    <location>
        <position position="58"/>
    </location>
</feature>
<keyword evidence="2" id="KW-1185">Reference proteome</keyword>
<dbReference type="EMBL" id="CAMKVN010022636">
    <property type="protein sequence ID" value="CAI2199894.1"/>
    <property type="molecule type" value="Genomic_DNA"/>
</dbReference>
<proteinExistence type="predicted"/>
<name>A0A9W4TAE0_9GLOM</name>
<feature type="non-terminal residue" evidence="1">
    <location>
        <position position="1"/>
    </location>
</feature>
<comment type="caution">
    <text evidence="1">The sequence shown here is derived from an EMBL/GenBank/DDBJ whole genome shotgun (WGS) entry which is preliminary data.</text>
</comment>
<evidence type="ECO:0000313" key="2">
    <source>
        <dbReference type="Proteomes" id="UP001153678"/>
    </source>
</evidence>
<dbReference type="AlphaFoldDB" id="A0A9W4TAE0"/>
<sequence>NNNKLVYQSLNYICKNKNGCIDKMLYDGNELADYISDIIAFYYPSIFNNLSNLCFSDQ</sequence>
<evidence type="ECO:0000313" key="1">
    <source>
        <dbReference type="EMBL" id="CAI2199894.1"/>
    </source>
</evidence>